<sequence>WGAAEVNIGRRLVRFHKRHEDCNLVVSCEAVDLEEYSDRDTVISCILSKTDSRYYVTSVDVIYLLEKLTGQVFPVEEKNRVRRNLEGLRPETVSRNSDNLPDLFTHIMDLPDPKPRNIEKDLKVFQWQQLGQALDKILSKY</sequence>
<dbReference type="PANTHER" id="PTHR39463">
    <property type="entry name" value="MEDUSA"/>
    <property type="match status" value="1"/>
</dbReference>
<dbReference type="STRING" id="68775.A0A5C3MGS4"/>
<feature type="domain" description="DUF7082" evidence="1">
    <location>
        <begin position="1"/>
        <end position="138"/>
    </location>
</feature>
<feature type="non-terminal residue" evidence="2">
    <location>
        <position position="141"/>
    </location>
</feature>
<protein>
    <recommendedName>
        <fullName evidence="1">DUF7082 domain-containing protein</fullName>
    </recommendedName>
</protein>
<feature type="non-terminal residue" evidence="2">
    <location>
        <position position="1"/>
    </location>
</feature>
<evidence type="ECO:0000313" key="3">
    <source>
        <dbReference type="Proteomes" id="UP000308652"/>
    </source>
</evidence>
<gene>
    <name evidence="2" type="ORF">BDQ12DRAFT_582144</name>
</gene>
<evidence type="ECO:0000313" key="2">
    <source>
        <dbReference type="EMBL" id="TFK44594.1"/>
    </source>
</evidence>
<evidence type="ECO:0000259" key="1">
    <source>
        <dbReference type="Pfam" id="PF23305"/>
    </source>
</evidence>
<reference evidence="2 3" key="1">
    <citation type="journal article" date="2019" name="Nat. Ecol. Evol.">
        <title>Megaphylogeny resolves global patterns of mushroom evolution.</title>
        <authorList>
            <person name="Varga T."/>
            <person name="Krizsan K."/>
            <person name="Foldi C."/>
            <person name="Dima B."/>
            <person name="Sanchez-Garcia M."/>
            <person name="Sanchez-Ramirez S."/>
            <person name="Szollosi G.J."/>
            <person name="Szarkandi J.G."/>
            <person name="Papp V."/>
            <person name="Albert L."/>
            <person name="Andreopoulos W."/>
            <person name="Angelini C."/>
            <person name="Antonin V."/>
            <person name="Barry K.W."/>
            <person name="Bougher N.L."/>
            <person name="Buchanan P."/>
            <person name="Buyck B."/>
            <person name="Bense V."/>
            <person name="Catcheside P."/>
            <person name="Chovatia M."/>
            <person name="Cooper J."/>
            <person name="Damon W."/>
            <person name="Desjardin D."/>
            <person name="Finy P."/>
            <person name="Geml J."/>
            <person name="Haridas S."/>
            <person name="Hughes K."/>
            <person name="Justo A."/>
            <person name="Karasinski D."/>
            <person name="Kautmanova I."/>
            <person name="Kiss B."/>
            <person name="Kocsube S."/>
            <person name="Kotiranta H."/>
            <person name="LaButti K.M."/>
            <person name="Lechner B.E."/>
            <person name="Liimatainen K."/>
            <person name="Lipzen A."/>
            <person name="Lukacs Z."/>
            <person name="Mihaltcheva S."/>
            <person name="Morgado L.N."/>
            <person name="Niskanen T."/>
            <person name="Noordeloos M.E."/>
            <person name="Ohm R.A."/>
            <person name="Ortiz-Santana B."/>
            <person name="Ovrebo C."/>
            <person name="Racz N."/>
            <person name="Riley R."/>
            <person name="Savchenko A."/>
            <person name="Shiryaev A."/>
            <person name="Soop K."/>
            <person name="Spirin V."/>
            <person name="Szebenyi C."/>
            <person name="Tomsovsky M."/>
            <person name="Tulloss R.E."/>
            <person name="Uehling J."/>
            <person name="Grigoriev I.V."/>
            <person name="Vagvolgyi C."/>
            <person name="Papp T."/>
            <person name="Martin F.M."/>
            <person name="Miettinen O."/>
            <person name="Hibbett D.S."/>
            <person name="Nagy L.G."/>
        </authorList>
    </citation>
    <scope>NUCLEOTIDE SEQUENCE [LARGE SCALE GENOMIC DNA]</scope>
    <source>
        <strain evidence="2 3">CBS 166.37</strain>
    </source>
</reference>
<dbReference type="EMBL" id="ML213590">
    <property type="protein sequence ID" value="TFK44594.1"/>
    <property type="molecule type" value="Genomic_DNA"/>
</dbReference>
<proteinExistence type="predicted"/>
<organism evidence="2 3">
    <name type="scientific">Crucibulum laeve</name>
    <dbReference type="NCBI Taxonomy" id="68775"/>
    <lineage>
        <taxon>Eukaryota</taxon>
        <taxon>Fungi</taxon>
        <taxon>Dikarya</taxon>
        <taxon>Basidiomycota</taxon>
        <taxon>Agaricomycotina</taxon>
        <taxon>Agaricomycetes</taxon>
        <taxon>Agaricomycetidae</taxon>
        <taxon>Agaricales</taxon>
        <taxon>Agaricineae</taxon>
        <taxon>Nidulariaceae</taxon>
        <taxon>Crucibulum</taxon>
    </lineage>
</organism>
<keyword evidence="3" id="KW-1185">Reference proteome</keyword>
<dbReference type="GO" id="GO:0005634">
    <property type="term" value="C:nucleus"/>
    <property type="evidence" value="ECO:0007669"/>
    <property type="project" value="TreeGrafter"/>
</dbReference>
<dbReference type="AlphaFoldDB" id="A0A5C3MGS4"/>
<dbReference type="InterPro" id="IPR055509">
    <property type="entry name" value="DUF7082"/>
</dbReference>
<dbReference type="Proteomes" id="UP000308652">
    <property type="component" value="Unassembled WGS sequence"/>
</dbReference>
<dbReference type="OrthoDB" id="1751210at2759"/>
<dbReference type="PANTHER" id="PTHR39463:SF1">
    <property type="entry name" value="MEDUSA"/>
    <property type="match status" value="1"/>
</dbReference>
<dbReference type="Pfam" id="PF23305">
    <property type="entry name" value="DUF7082"/>
    <property type="match status" value="1"/>
</dbReference>
<accession>A0A5C3MGS4</accession>
<name>A0A5C3MGS4_9AGAR</name>